<reference evidence="3" key="4">
    <citation type="submission" date="2024-02" db="EMBL/GenBank/DDBJ databases">
        <title>Comparative genomics of Cryptococcus and Kwoniella reveals pathogenesis evolution and contrasting modes of karyotype evolution via chromosome fusion or intercentromeric recombination.</title>
        <authorList>
            <person name="Coelho M.A."/>
            <person name="David-Palma M."/>
            <person name="Shea T."/>
            <person name="Bowers K."/>
            <person name="McGinley-Smith S."/>
            <person name="Mohammad A.W."/>
            <person name="Gnirke A."/>
            <person name="Yurkov A.M."/>
            <person name="Nowrousian M."/>
            <person name="Sun S."/>
            <person name="Cuomo C.A."/>
            <person name="Heitman J."/>
        </authorList>
    </citation>
    <scope>NUCLEOTIDE SEQUENCE</scope>
    <source>
        <strain evidence="3">CBS 10118</strain>
    </source>
</reference>
<evidence type="ECO:0000313" key="2">
    <source>
        <dbReference type="EMBL" id="OCF25872.1"/>
    </source>
</evidence>
<dbReference type="GeneID" id="30207945"/>
<dbReference type="EMBL" id="CP144541">
    <property type="protein sequence ID" value="WVW78220.1"/>
    <property type="molecule type" value="Genomic_DNA"/>
</dbReference>
<feature type="compositionally biased region" description="Basic and acidic residues" evidence="1">
    <location>
        <begin position="988"/>
        <end position="1005"/>
    </location>
</feature>
<feature type="compositionally biased region" description="Basic and acidic residues" evidence="1">
    <location>
        <begin position="89"/>
        <end position="102"/>
    </location>
</feature>
<feature type="region of interest" description="Disordered" evidence="1">
    <location>
        <begin position="226"/>
        <end position="436"/>
    </location>
</feature>
<feature type="compositionally biased region" description="Basic and acidic residues" evidence="1">
    <location>
        <begin position="366"/>
        <end position="378"/>
    </location>
</feature>
<feature type="region of interest" description="Disordered" evidence="1">
    <location>
        <begin position="976"/>
        <end position="1030"/>
    </location>
</feature>
<keyword evidence="4" id="KW-1185">Reference proteome</keyword>
<feature type="compositionally biased region" description="Low complexity" evidence="1">
    <location>
        <begin position="23"/>
        <end position="36"/>
    </location>
</feature>
<feature type="compositionally biased region" description="Basic and acidic residues" evidence="1">
    <location>
        <begin position="345"/>
        <end position="357"/>
    </location>
</feature>
<reference evidence="2" key="3">
    <citation type="submission" date="2014-01" db="EMBL/GenBank/DDBJ databases">
        <title>Evolution of pathogenesis and genome organization in the Tremellales.</title>
        <authorList>
            <person name="Cuomo C."/>
            <person name="Litvintseva A."/>
            <person name="Heitman J."/>
            <person name="Chen Y."/>
            <person name="Sun S."/>
            <person name="Springer D."/>
            <person name="Dromer F."/>
            <person name="Young S."/>
            <person name="Zeng Q."/>
            <person name="Chapman S."/>
            <person name="Gujja S."/>
            <person name="Saif S."/>
            <person name="Birren B."/>
        </authorList>
    </citation>
    <scope>NUCLEOTIDE SEQUENCE</scope>
    <source>
        <strain evidence="2">CBS 10118</strain>
    </source>
</reference>
<dbReference type="AlphaFoldDB" id="A0A1B9G4E1"/>
<feature type="compositionally biased region" description="Polar residues" evidence="1">
    <location>
        <begin position="278"/>
        <end position="289"/>
    </location>
</feature>
<dbReference type="EMBL" id="KI894020">
    <property type="protein sequence ID" value="OCF25872.1"/>
    <property type="molecule type" value="Genomic_DNA"/>
</dbReference>
<evidence type="ECO:0000313" key="3">
    <source>
        <dbReference type="EMBL" id="WVW78220.1"/>
    </source>
</evidence>
<dbReference type="VEuPathDB" id="FungiDB:I302_03546"/>
<protein>
    <submittedName>
        <fullName evidence="2">Uncharacterized protein</fullName>
    </submittedName>
</protein>
<feature type="compositionally biased region" description="Basic and acidic residues" evidence="1">
    <location>
        <begin position="64"/>
        <end position="77"/>
    </location>
</feature>
<proteinExistence type="predicted"/>
<feature type="region of interest" description="Disordered" evidence="1">
    <location>
        <begin position="784"/>
        <end position="864"/>
    </location>
</feature>
<feature type="compositionally biased region" description="Low complexity" evidence="1">
    <location>
        <begin position="698"/>
        <end position="707"/>
    </location>
</feature>
<feature type="compositionally biased region" description="Basic and acidic residues" evidence="1">
    <location>
        <begin position="174"/>
        <end position="184"/>
    </location>
</feature>
<feature type="compositionally biased region" description="Basic and acidic residues" evidence="1">
    <location>
        <begin position="784"/>
        <end position="794"/>
    </location>
</feature>
<gene>
    <name evidence="2" type="ORF">I302_03546</name>
    <name evidence="3" type="ORF">I302_100171</name>
</gene>
<name>A0A1B9G4E1_9TREE</name>
<dbReference type="OrthoDB" id="10685795at2759"/>
<feature type="compositionally biased region" description="Polar residues" evidence="1">
    <location>
        <begin position="847"/>
        <end position="864"/>
    </location>
</feature>
<feature type="region of interest" description="Disordered" evidence="1">
    <location>
        <begin position="647"/>
        <end position="733"/>
    </location>
</feature>
<feature type="compositionally biased region" description="Low complexity" evidence="1">
    <location>
        <begin position="187"/>
        <end position="202"/>
    </location>
</feature>
<sequence length="1065" mass="118582">MAPLRRSQTRAGLSDSGIRPRTRSQTSHQPSSSSHPYGRKKLTPKQSNTEIMAGIASVCDIDDTPSKSDDTRRHSEPSEVGVIFKSKNKRSEPKPKPEERRQATRQSVRMALQRSQAEAERIEVKPTIQIKKEEEKIKVRNFTRSTTVPALAGKASNLKARGRTDVKRSRKVFEDPDISPDKGVEIVSDTSSPSSNVDSSTSFRPTKQRVVRFSTSVKRVAKGIKKMEEDHLSEEMNDDIPPSSLARDVEDEKTENITDNSSNVVYSARAEEKKDPQTHNSVDSSSGWISPQIEVTPLIRPSADPSPIQEGDRQNPSTHSRPQSESRSFDCRSFTSSDFALLEEMESHLKSQERSPEEVVSSPIEAQERGADPFKWAEEGTDLSSIRSDQSVSGDGEIECYDTHTSHAQEVEEDENWDRRAPSPGDDEIPFHPPGFRLEEEHVGEDEWKGFKVNYEFEERDLAGTPPPYLPEESELEGDERVDVGEGRLEVNVEEVEDFGGLDHKEEDVDMGGVIWEEQEDGSKDQDEDKENHPPLLKISEGKRSIGYGQLRPRDTSVEREDGNRANELILQEGREEPEAHEDVIEENKMRNDVYAEEPQIQAIMEDEGASIKVDDVTVDEFLGSPSRNSSAWKVTIYRPRGHELEHIEQCGDSPRDDRTPSTSRIEIYNPPIPSTIQESQVLPDETVPHETLPKYNPSSVILSPDSVPSPLPPHTSPLNQPEQNAIIPTRDQDIAQYHASSSSDLDPRLAHGFQTQATYNHTKAKPDPHLKVPIIVPRFDLHTTRFDDPDARPPPDATRARGRTASRRRGRGSGRGGRTATAGSTRGRGEARGRARGKGIGGGRYQSVTIPSLSVTSPGGSTQPLEQTTHVLQPTQLPPYKYWDRPTPTAVSATPIPIGHHTTYNPHPQREDTSALHLLADVALTEQENTNNHPRGTAGYWTTIMGITPQSTKLDVLAEVAANIDLLPRFRFNDDGTPRIGPPSILVHRDAPNRDQVEDGHVEPDGGSSTQPVRTQSRKRRTNSVRFSNYDRVAAVPPEADRPIIYQPVSAVREEPVPISAVRD</sequence>
<feature type="compositionally biased region" description="Basic and acidic residues" evidence="1">
    <location>
        <begin position="247"/>
        <end position="256"/>
    </location>
</feature>
<dbReference type="RefSeq" id="XP_019046942.1">
    <property type="nucleotide sequence ID" value="XM_019190194.1"/>
</dbReference>
<organism evidence="2">
    <name type="scientific">Kwoniella bestiolae CBS 10118</name>
    <dbReference type="NCBI Taxonomy" id="1296100"/>
    <lineage>
        <taxon>Eukaryota</taxon>
        <taxon>Fungi</taxon>
        <taxon>Dikarya</taxon>
        <taxon>Basidiomycota</taxon>
        <taxon>Agaricomycotina</taxon>
        <taxon>Tremellomycetes</taxon>
        <taxon>Tremellales</taxon>
        <taxon>Cryptococcaceae</taxon>
        <taxon>Kwoniella</taxon>
    </lineage>
</organism>
<feature type="compositionally biased region" description="Basic and acidic residues" evidence="1">
    <location>
        <begin position="401"/>
        <end position="410"/>
    </location>
</feature>
<feature type="compositionally biased region" description="Basic and acidic residues" evidence="1">
    <location>
        <begin position="552"/>
        <end position="565"/>
    </location>
</feature>
<feature type="compositionally biased region" description="Basic and acidic residues" evidence="1">
    <location>
        <begin position="647"/>
        <end position="660"/>
    </location>
</feature>
<feature type="compositionally biased region" description="Basic and acidic residues" evidence="1">
    <location>
        <begin position="573"/>
        <end position="587"/>
    </location>
</feature>
<reference evidence="2" key="1">
    <citation type="submission" date="2013-07" db="EMBL/GenBank/DDBJ databases">
        <title>The Genome Sequence of Cryptococcus bestiolae CBS10118.</title>
        <authorList>
            <consortium name="The Broad Institute Genome Sequencing Platform"/>
            <person name="Cuomo C."/>
            <person name="Litvintseva A."/>
            <person name="Chen Y."/>
            <person name="Heitman J."/>
            <person name="Sun S."/>
            <person name="Springer D."/>
            <person name="Dromer F."/>
            <person name="Young S.K."/>
            <person name="Zeng Q."/>
            <person name="Gargeya S."/>
            <person name="Fitzgerald M."/>
            <person name="Abouelleil A."/>
            <person name="Alvarado L."/>
            <person name="Berlin A.M."/>
            <person name="Chapman S.B."/>
            <person name="Dewar J."/>
            <person name="Goldberg J."/>
            <person name="Griggs A."/>
            <person name="Gujja S."/>
            <person name="Hansen M."/>
            <person name="Howarth C."/>
            <person name="Imamovic A."/>
            <person name="Larimer J."/>
            <person name="McCowan C."/>
            <person name="Murphy C."/>
            <person name="Pearson M."/>
            <person name="Priest M."/>
            <person name="Roberts A."/>
            <person name="Saif S."/>
            <person name="Shea T."/>
            <person name="Sykes S."/>
            <person name="Wortman J."/>
            <person name="Nusbaum C."/>
            <person name="Birren B."/>
        </authorList>
    </citation>
    <scope>NUCLEOTIDE SEQUENCE [LARGE SCALE GENOMIC DNA]</scope>
    <source>
        <strain evidence="2">CBS 10118</strain>
    </source>
</reference>
<dbReference type="KEGG" id="kbi:30207945"/>
<evidence type="ECO:0000256" key="1">
    <source>
        <dbReference type="SAM" id="MobiDB-lite"/>
    </source>
</evidence>
<feature type="region of interest" description="Disordered" evidence="1">
    <location>
        <begin position="460"/>
        <end position="482"/>
    </location>
</feature>
<feature type="region of interest" description="Disordered" evidence="1">
    <location>
        <begin position="174"/>
        <end position="205"/>
    </location>
</feature>
<accession>A0A1B9G4E1</accession>
<feature type="compositionally biased region" description="Basic and acidic residues" evidence="1">
    <location>
        <begin position="521"/>
        <end position="533"/>
    </location>
</feature>
<feature type="region of interest" description="Disordered" evidence="1">
    <location>
        <begin position="1"/>
        <end position="119"/>
    </location>
</feature>
<evidence type="ECO:0000313" key="4">
    <source>
        <dbReference type="Proteomes" id="UP000092730"/>
    </source>
</evidence>
<reference evidence="3" key="2">
    <citation type="submission" date="2013-07" db="EMBL/GenBank/DDBJ databases">
        <authorList>
            <consortium name="The Broad Institute Genome Sequencing Platform"/>
            <person name="Cuomo C."/>
            <person name="Litvintseva A."/>
            <person name="Chen Y."/>
            <person name="Heitman J."/>
            <person name="Sun S."/>
            <person name="Springer D."/>
            <person name="Dromer F."/>
            <person name="Young S.K."/>
            <person name="Zeng Q."/>
            <person name="Gargeya S."/>
            <person name="Fitzgerald M."/>
            <person name="Abouelleil A."/>
            <person name="Alvarado L."/>
            <person name="Berlin A.M."/>
            <person name="Chapman S.B."/>
            <person name="Dewar J."/>
            <person name="Goldberg J."/>
            <person name="Griggs A."/>
            <person name="Gujja S."/>
            <person name="Hansen M."/>
            <person name="Howarth C."/>
            <person name="Imamovic A."/>
            <person name="Larimer J."/>
            <person name="McCowan C."/>
            <person name="Murphy C."/>
            <person name="Pearson M."/>
            <person name="Priest M."/>
            <person name="Roberts A."/>
            <person name="Saif S."/>
            <person name="Shea T."/>
            <person name="Sykes S."/>
            <person name="Wortman J."/>
            <person name="Nusbaum C."/>
            <person name="Birren B."/>
        </authorList>
    </citation>
    <scope>NUCLEOTIDE SEQUENCE</scope>
    <source>
        <strain evidence="3">CBS 10118</strain>
    </source>
</reference>
<feature type="compositionally biased region" description="Basic residues" evidence="1">
    <location>
        <begin position="801"/>
        <end position="813"/>
    </location>
</feature>
<feature type="compositionally biased region" description="Polar residues" evidence="1">
    <location>
        <begin position="382"/>
        <end position="393"/>
    </location>
</feature>
<dbReference type="Proteomes" id="UP000092730">
    <property type="component" value="Chromosome 1"/>
</dbReference>
<feature type="region of interest" description="Disordered" evidence="1">
    <location>
        <begin position="514"/>
        <end position="587"/>
    </location>
</feature>